<dbReference type="RefSeq" id="WP_282583449.1">
    <property type="nucleotide sequence ID" value="NZ_JAMOIM010000002.1"/>
</dbReference>
<keyword evidence="2" id="KW-1185">Reference proteome</keyword>
<organism evidence="1 2">
    <name type="scientific">Lichenifustis flavocetrariae</name>
    <dbReference type="NCBI Taxonomy" id="2949735"/>
    <lineage>
        <taxon>Bacteria</taxon>
        <taxon>Pseudomonadati</taxon>
        <taxon>Pseudomonadota</taxon>
        <taxon>Alphaproteobacteria</taxon>
        <taxon>Hyphomicrobiales</taxon>
        <taxon>Lichenihabitantaceae</taxon>
        <taxon>Lichenifustis</taxon>
    </lineage>
</organism>
<proteinExistence type="predicted"/>
<evidence type="ECO:0000313" key="1">
    <source>
        <dbReference type="EMBL" id="MCW6507077.1"/>
    </source>
</evidence>
<name>A0AA41Z0I4_9HYPH</name>
<protein>
    <submittedName>
        <fullName evidence="1">Uncharacterized protein</fullName>
    </submittedName>
</protein>
<reference evidence="1" key="1">
    <citation type="submission" date="2022-05" db="EMBL/GenBank/DDBJ databases">
        <authorList>
            <person name="Pankratov T."/>
        </authorList>
    </citation>
    <scope>NUCLEOTIDE SEQUENCE</scope>
    <source>
        <strain evidence="1">BP6-180914</strain>
    </source>
</reference>
<dbReference type="Proteomes" id="UP001165667">
    <property type="component" value="Unassembled WGS sequence"/>
</dbReference>
<evidence type="ECO:0000313" key="2">
    <source>
        <dbReference type="Proteomes" id="UP001165667"/>
    </source>
</evidence>
<sequence>MSHRFIPYDLPMFTSIAVFLAGECEGTLMRDWVMRVYPDVLVERARAMVGVESFQQVLPPLVAAKLPWGKFSPKMSWDELAIAKAIRVRDAAAEGSFTMPMLAKGNVGDWSDFHRRLREYLISTNDCYLVDWLNGLYMSDPPLCTRLHRMTWAQAEERSRKWHAAMAKRKAVAAGSDGTADRVESHDGHHWVCLVSEDALDRESDAMGHCVGRGGYDRHAKLPVERGGIWSLRDAKGRSVLTAFFAPDVRPRLHNDVQGYTHMVLPDPSASKENHTIQVVGARNRPMEPDELRHMAPLRAAYRARGVTMLPEMFETPKRGSAPVSMHDGHVVTTSWIDTWWDETGRKSERKVERHGPELVATYGPPEDRVRANGSVNLRFGFDTNIWSPEGQVYLWRDERWRPLTVKTRTEIRVAGRTLVVVPAGSGRVTVESGVDPMSVMEDAMLIHVGNGRWNRREKRSLSETPEPTVITPYDEAEQKAAGMNRQERRAFKAGRMGREDVRDFQRAVYQALSARHARMAR</sequence>
<accession>A0AA41Z0I4</accession>
<gene>
    <name evidence="1" type="ORF">M8523_03475</name>
</gene>
<dbReference type="EMBL" id="JAMOIM010000002">
    <property type="protein sequence ID" value="MCW6507077.1"/>
    <property type="molecule type" value="Genomic_DNA"/>
</dbReference>
<dbReference type="AlphaFoldDB" id="A0AA41Z0I4"/>
<comment type="caution">
    <text evidence="1">The sequence shown here is derived from an EMBL/GenBank/DDBJ whole genome shotgun (WGS) entry which is preliminary data.</text>
</comment>